<evidence type="ECO:0000256" key="2">
    <source>
        <dbReference type="ARBA" id="ARBA00023002"/>
    </source>
</evidence>
<keyword evidence="5" id="KW-1185">Reference proteome</keyword>
<protein>
    <recommendedName>
        <fullName evidence="3">Enoyl reductase (ER) domain-containing protein</fullName>
    </recommendedName>
</protein>
<dbReference type="Gene3D" id="3.40.50.720">
    <property type="entry name" value="NAD(P)-binding Rossmann-like Domain"/>
    <property type="match status" value="1"/>
</dbReference>
<dbReference type="InterPro" id="IPR013154">
    <property type="entry name" value="ADH-like_N"/>
</dbReference>
<dbReference type="SMART" id="SM00829">
    <property type="entry name" value="PKS_ER"/>
    <property type="match status" value="1"/>
</dbReference>
<dbReference type="Pfam" id="PF08240">
    <property type="entry name" value="ADH_N"/>
    <property type="match status" value="1"/>
</dbReference>
<name>A0ABY0HDD8_9PEZI</name>
<evidence type="ECO:0000313" key="4">
    <source>
        <dbReference type="EMBL" id="RYO90880.1"/>
    </source>
</evidence>
<dbReference type="InterPro" id="IPR013149">
    <property type="entry name" value="ADH-like_C"/>
</dbReference>
<feature type="domain" description="Enoyl reductase (ER)" evidence="3">
    <location>
        <begin position="8"/>
        <end position="338"/>
    </location>
</feature>
<dbReference type="PANTHER" id="PTHR45348">
    <property type="entry name" value="HYPOTHETICAL OXIDOREDUCTASE (EUROFUNG)"/>
    <property type="match status" value="1"/>
</dbReference>
<dbReference type="InterPro" id="IPR011032">
    <property type="entry name" value="GroES-like_sf"/>
</dbReference>
<comment type="caution">
    <text evidence="4">The sequence shown here is derived from an EMBL/GenBank/DDBJ whole genome shotgun (WGS) entry which is preliminary data.</text>
</comment>
<evidence type="ECO:0000259" key="3">
    <source>
        <dbReference type="SMART" id="SM00829"/>
    </source>
</evidence>
<sequence length="340" mass="35608">MALSNNAAFLSASRATPITVASVPYPTVGKGEVIVKVAAVAVNPMDWMIQALGENLFPWLQYPLTMGTDVAGTVVEVGEGVTNVKAGDRVLGLNAGFDSRSGAFQNYCALMAKIVCLIPDDLSFADASVLPLGLGTAASGLFQKDYLALDYPNAGETKPNGKTLLVWAGASSVGSNAIQLAAAAGYEVFTTASPKNFDYCKKLGASRVFDYNSKAITQELLDAFKGKTCAGAYAIQPASADIVFEVVSKSEGAKFVATAFQVPEKTPEEIEAKMVWGGSLKDNEVASIIFDKFLPAALAIKKYQCAPPASVVGQGLEKVQEALDKSKQGGVSAQKLVVTL</sequence>
<proteinExistence type="inferred from homology"/>
<dbReference type="PANTHER" id="PTHR45348:SF2">
    <property type="entry name" value="ZINC-TYPE ALCOHOL DEHYDROGENASE-LIKE PROTEIN C2E1P3.01"/>
    <property type="match status" value="1"/>
</dbReference>
<keyword evidence="2" id="KW-0560">Oxidoreductase</keyword>
<dbReference type="InterPro" id="IPR020843">
    <property type="entry name" value="ER"/>
</dbReference>
<comment type="similarity">
    <text evidence="1">Belongs to the zinc-containing alcohol dehydrogenase family.</text>
</comment>
<dbReference type="CDD" id="cd08249">
    <property type="entry name" value="enoyl_reductase_like"/>
    <property type="match status" value="1"/>
</dbReference>
<evidence type="ECO:0000256" key="1">
    <source>
        <dbReference type="ARBA" id="ARBA00008072"/>
    </source>
</evidence>
<accession>A0ABY0HDD8</accession>
<dbReference type="InterPro" id="IPR036291">
    <property type="entry name" value="NAD(P)-bd_dom_sf"/>
</dbReference>
<organism evidence="4 5">
    <name type="scientific">Monosporascus cannonballus</name>
    <dbReference type="NCBI Taxonomy" id="155416"/>
    <lineage>
        <taxon>Eukaryota</taxon>
        <taxon>Fungi</taxon>
        <taxon>Dikarya</taxon>
        <taxon>Ascomycota</taxon>
        <taxon>Pezizomycotina</taxon>
        <taxon>Sordariomycetes</taxon>
        <taxon>Xylariomycetidae</taxon>
        <taxon>Xylariales</taxon>
        <taxon>Xylariales incertae sedis</taxon>
        <taxon>Monosporascus</taxon>
    </lineage>
</organism>
<evidence type="ECO:0000313" key="5">
    <source>
        <dbReference type="Proteomes" id="UP000294003"/>
    </source>
</evidence>
<dbReference type="SUPFAM" id="SSF50129">
    <property type="entry name" value="GroES-like"/>
    <property type="match status" value="1"/>
</dbReference>
<dbReference type="Gene3D" id="3.90.180.10">
    <property type="entry name" value="Medium-chain alcohol dehydrogenases, catalytic domain"/>
    <property type="match status" value="1"/>
</dbReference>
<dbReference type="Proteomes" id="UP000294003">
    <property type="component" value="Unassembled WGS sequence"/>
</dbReference>
<dbReference type="InterPro" id="IPR047122">
    <property type="entry name" value="Trans-enoyl_RdTase-like"/>
</dbReference>
<dbReference type="SUPFAM" id="SSF51735">
    <property type="entry name" value="NAD(P)-binding Rossmann-fold domains"/>
    <property type="match status" value="1"/>
</dbReference>
<dbReference type="Pfam" id="PF00107">
    <property type="entry name" value="ADH_zinc_N"/>
    <property type="match status" value="1"/>
</dbReference>
<dbReference type="EMBL" id="QJNS01000048">
    <property type="protein sequence ID" value="RYO90880.1"/>
    <property type="molecule type" value="Genomic_DNA"/>
</dbReference>
<reference evidence="4 5" key="1">
    <citation type="submission" date="2018-06" db="EMBL/GenBank/DDBJ databases">
        <title>Complete Genomes of Monosporascus.</title>
        <authorList>
            <person name="Robinson A.J."/>
            <person name="Natvig D.O."/>
        </authorList>
    </citation>
    <scope>NUCLEOTIDE SEQUENCE [LARGE SCALE GENOMIC DNA]</scope>
    <source>
        <strain evidence="4 5">CBS 609.92</strain>
    </source>
</reference>
<gene>
    <name evidence="4" type="ORF">DL762_002477</name>
</gene>